<name>A0ABD2X6Y8_9HYME</name>
<dbReference type="InterPro" id="IPR039848">
    <property type="entry name" value="Ribosomal_mS35_mt"/>
</dbReference>
<dbReference type="Pfam" id="PF10213">
    <property type="entry name" value="MRP-S28"/>
    <property type="match status" value="1"/>
</dbReference>
<dbReference type="PANTHER" id="PTHR13490">
    <property type="entry name" value="MITOCHONDRIAL 28S RIBOSOMAL PROTEIN S28"/>
    <property type="match status" value="1"/>
</dbReference>
<dbReference type="AlphaFoldDB" id="A0ABD2X6Y8"/>
<feature type="domain" description="Small ribosomal subunit protein mS35 mitochondrial conserved" evidence="2">
    <location>
        <begin position="181"/>
        <end position="255"/>
    </location>
</feature>
<dbReference type="InterPro" id="IPR019349">
    <property type="entry name" value="Ribosomal_mS35_mit"/>
</dbReference>
<dbReference type="Proteomes" id="UP001627154">
    <property type="component" value="Unassembled WGS sequence"/>
</dbReference>
<feature type="region of interest" description="Disordered" evidence="1">
    <location>
        <begin position="100"/>
        <end position="119"/>
    </location>
</feature>
<evidence type="ECO:0000313" key="3">
    <source>
        <dbReference type="EMBL" id="KAL3400939.1"/>
    </source>
</evidence>
<organism evidence="3 4">
    <name type="scientific">Trichogramma kaykai</name>
    <dbReference type="NCBI Taxonomy" id="54128"/>
    <lineage>
        <taxon>Eukaryota</taxon>
        <taxon>Metazoa</taxon>
        <taxon>Ecdysozoa</taxon>
        <taxon>Arthropoda</taxon>
        <taxon>Hexapoda</taxon>
        <taxon>Insecta</taxon>
        <taxon>Pterygota</taxon>
        <taxon>Neoptera</taxon>
        <taxon>Endopterygota</taxon>
        <taxon>Hymenoptera</taxon>
        <taxon>Apocrita</taxon>
        <taxon>Proctotrupomorpha</taxon>
        <taxon>Chalcidoidea</taxon>
        <taxon>Trichogrammatidae</taxon>
        <taxon>Trichogramma</taxon>
    </lineage>
</organism>
<accession>A0ABD2X6Y8</accession>
<sequence>MSLVARLCERHSVYLIPSINNLTVVRSVTKARIPNTATSKTDKGKHYGFRILELIPKPPEKQQRIVKKIQALPPRMNQMAVDQDWTSVWPGQRTFHPATVPLPVRQGYPKKNEAPPSKYGNAELMKIPNFLHLTPPTIKRHCEALKKFCTKWPEELDTDTSYDKHFPLEVIYSNYCYSGPSIREPMARIVSFRVKLSNLTLDQHAKDKILRLVGERYDPESDLLTIVADRCPIRKQNYEYAEYLLTALYHESWRKEEWENEKTLADMEYYDWDLEQSRKNLVTVYAWPEIPQDYDYENIPNATEYKIAVSDLVNNGEDDFSVNKYKEAVKKIMFWKPDGDKPNEK</sequence>
<comment type="caution">
    <text evidence="3">The sequence shown here is derived from an EMBL/GenBank/DDBJ whole genome shotgun (WGS) entry which is preliminary data.</text>
</comment>
<evidence type="ECO:0000259" key="2">
    <source>
        <dbReference type="Pfam" id="PF10213"/>
    </source>
</evidence>
<dbReference type="EMBL" id="JBJJXI010000050">
    <property type="protein sequence ID" value="KAL3400939.1"/>
    <property type="molecule type" value="Genomic_DNA"/>
</dbReference>
<keyword evidence="4" id="KW-1185">Reference proteome</keyword>
<gene>
    <name evidence="3" type="ORF">TKK_006061</name>
</gene>
<proteinExistence type="predicted"/>
<protein>
    <recommendedName>
        <fullName evidence="2">Small ribosomal subunit protein mS35 mitochondrial conserved domain-containing protein</fullName>
    </recommendedName>
</protein>
<reference evidence="3 4" key="1">
    <citation type="journal article" date="2024" name="bioRxiv">
        <title>A reference genome for Trichogramma kaykai: A tiny desert-dwelling parasitoid wasp with competing sex-ratio distorters.</title>
        <authorList>
            <person name="Culotta J."/>
            <person name="Lindsey A.R."/>
        </authorList>
    </citation>
    <scope>NUCLEOTIDE SEQUENCE [LARGE SCALE GENOMIC DNA]</scope>
    <source>
        <strain evidence="3 4">KSX58</strain>
    </source>
</reference>
<evidence type="ECO:0000256" key="1">
    <source>
        <dbReference type="SAM" id="MobiDB-lite"/>
    </source>
</evidence>
<evidence type="ECO:0000313" key="4">
    <source>
        <dbReference type="Proteomes" id="UP001627154"/>
    </source>
</evidence>
<dbReference type="PANTHER" id="PTHR13490:SF0">
    <property type="entry name" value="SMALL RIBOSOMAL SUBUNIT PROTEIN MS35"/>
    <property type="match status" value="1"/>
</dbReference>